<proteinExistence type="predicted"/>
<dbReference type="RefSeq" id="WP_089241516.1">
    <property type="nucleotide sequence ID" value="NZ_FZOK01000012.1"/>
</dbReference>
<dbReference type="InterPro" id="IPR047111">
    <property type="entry name" value="YbaP-like"/>
</dbReference>
<dbReference type="PANTHER" id="PTHR40590:SF1">
    <property type="entry name" value="CYTOPLASMIC PROTEIN"/>
    <property type="match status" value="1"/>
</dbReference>
<dbReference type="AlphaFoldDB" id="A0A239FAH4"/>
<gene>
    <name evidence="1" type="ORF">SAMN06295967_11219</name>
</gene>
<dbReference type="CDD" id="cd14789">
    <property type="entry name" value="Tiki"/>
    <property type="match status" value="1"/>
</dbReference>
<dbReference type="PANTHER" id="PTHR40590">
    <property type="entry name" value="CYTOPLASMIC PROTEIN-RELATED"/>
    <property type="match status" value="1"/>
</dbReference>
<dbReference type="Pfam" id="PF01963">
    <property type="entry name" value="TraB_PrgY_gumN"/>
    <property type="match status" value="1"/>
</dbReference>
<protein>
    <recommendedName>
        <fullName evidence="3">TraB family protein</fullName>
    </recommendedName>
</protein>
<keyword evidence="2" id="KW-1185">Reference proteome</keyword>
<reference evidence="2" key="1">
    <citation type="submission" date="2017-06" db="EMBL/GenBank/DDBJ databases">
        <authorList>
            <person name="Varghese N."/>
            <person name="Submissions S."/>
        </authorList>
    </citation>
    <scope>NUCLEOTIDE SEQUENCE [LARGE SCALE GENOMIC DNA]</scope>
    <source>
        <strain evidence="2">5C</strain>
    </source>
</reference>
<evidence type="ECO:0000313" key="2">
    <source>
        <dbReference type="Proteomes" id="UP000198480"/>
    </source>
</evidence>
<dbReference type="InterPro" id="IPR002816">
    <property type="entry name" value="TraB/PrgY/GumN_fam"/>
</dbReference>
<dbReference type="OrthoDB" id="9798714at2"/>
<name>A0A239FAH4_9BACT</name>
<evidence type="ECO:0000313" key="1">
    <source>
        <dbReference type="EMBL" id="SNS53899.1"/>
    </source>
</evidence>
<organism evidence="1 2">
    <name type="scientific">Belliella buryatensis</name>
    <dbReference type="NCBI Taxonomy" id="1500549"/>
    <lineage>
        <taxon>Bacteria</taxon>
        <taxon>Pseudomonadati</taxon>
        <taxon>Bacteroidota</taxon>
        <taxon>Cytophagia</taxon>
        <taxon>Cytophagales</taxon>
        <taxon>Cyclobacteriaceae</taxon>
        <taxon>Belliella</taxon>
    </lineage>
</organism>
<sequence>MKKYVFIIASIFFIFNVQAQESTLLWKVSGNGLESPSYLFGTMHILCDQSIVEKPSFQEALSQSKYLVMELNPANPEIMQEMQQLAVNPGFENIYTDLPEEDFKLLDTYLSSKFGAGLAQMGVLKPFTLTSMVTMGFLDCEEPFSLETHLAGFATEKEMPVIDLETAAFQVGIFDNIPVDFQIQEIIRSLKDDAGKKELDQMMEIYVSGDLERLYGFMKTSDLMNQYQAEILDNRNRAWVPTLEELFKKGTSFVAVGAGHLPGKLGVIALLQQKGYSVEAVAL</sequence>
<accession>A0A239FAH4</accession>
<dbReference type="Proteomes" id="UP000198480">
    <property type="component" value="Unassembled WGS sequence"/>
</dbReference>
<evidence type="ECO:0008006" key="3">
    <source>
        <dbReference type="Google" id="ProtNLM"/>
    </source>
</evidence>
<dbReference type="EMBL" id="FZOK01000012">
    <property type="protein sequence ID" value="SNS53899.1"/>
    <property type="molecule type" value="Genomic_DNA"/>
</dbReference>